<dbReference type="RefSeq" id="WP_002698258.1">
    <property type="nucleotide sequence ID" value="NZ_AAWS01000017.1"/>
</dbReference>
<accession>A1ZMW0</accession>
<dbReference type="AlphaFoldDB" id="A1ZMW0"/>
<comment type="caution">
    <text evidence="1">The sequence shown here is derived from an EMBL/GenBank/DDBJ whole genome shotgun (WGS) entry which is preliminary data.</text>
</comment>
<reference evidence="1 2" key="1">
    <citation type="submission" date="2007-01" db="EMBL/GenBank/DDBJ databases">
        <authorList>
            <person name="Haygood M."/>
            <person name="Podell S."/>
            <person name="Anderson C."/>
            <person name="Hopkinson B."/>
            <person name="Roe K."/>
            <person name="Barbeau K."/>
            <person name="Gaasterland T."/>
            <person name="Ferriera S."/>
            <person name="Johnson J."/>
            <person name="Kravitz S."/>
            <person name="Beeson K."/>
            <person name="Sutton G."/>
            <person name="Rogers Y.-H."/>
            <person name="Friedman R."/>
            <person name="Frazier M."/>
            <person name="Venter J.C."/>
        </authorList>
    </citation>
    <scope>NUCLEOTIDE SEQUENCE [LARGE SCALE GENOMIC DNA]</scope>
    <source>
        <strain evidence="1 2">ATCC 23134</strain>
    </source>
</reference>
<dbReference type="OrthoDB" id="3034330at2"/>
<evidence type="ECO:0000313" key="1">
    <source>
        <dbReference type="EMBL" id="EAY28141.1"/>
    </source>
</evidence>
<dbReference type="eggNOG" id="ENOG50330VQ">
    <property type="taxonomic scope" value="Bacteria"/>
</dbReference>
<gene>
    <name evidence="1" type="ORF">M23134_03402</name>
</gene>
<name>A1ZMW0_MICM2</name>
<dbReference type="Pfam" id="PF19777">
    <property type="entry name" value="DUF6263"/>
    <property type="match status" value="1"/>
</dbReference>
<proteinExistence type="predicted"/>
<protein>
    <submittedName>
        <fullName evidence="1">Uncharacterized protein</fullName>
    </submittedName>
</protein>
<sequence length="305" mass="34971">MKKHFKFFIFLLFIVQVPSLTYAQKKHKLTLKLTPNTSYVIQQQISQYIEQEFQGQRQNSSITYQYNIKEIDEEGFYKIVVVYKKIHYKQGKSTYNSEDTTATETALSRALGAMIDSRITMQVNNQGQVRELIGADELIEKMLNAKAVANKATRERLHKTFKKAFGEAALRESMDQFFNIYPNKKIAVGDSWSKKFEKTASFPSKVNMTWTLDKVEENTGLINIKATVRPTPNTIVDLGIVTAKYDLNGTQEGSMDIDIETGWTQRYYIKQVMSGTMYMTMNNGSQEIAVDTKITTTSKYITLKN</sequence>
<dbReference type="InterPro" id="IPR046230">
    <property type="entry name" value="DUF6263"/>
</dbReference>
<evidence type="ECO:0000313" key="2">
    <source>
        <dbReference type="Proteomes" id="UP000004095"/>
    </source>
</evidence>
<dbReference type="Proteomes" id="UP000004095">
    <property type="component" value="Unassembled WGS sequence"/>
</dbReference>
<dbReference type="EMBL" id="AAWS01000017">
    <property type="protein sequence ID" value="EAY28141.1"/>
    <property type="molecule type" value="Genomic_DNA"/>
</dbReference>
<keyword evidence="2" id="KW-1185">Reference proteome</keyword>
<organism evidence="1 2">
    <name type="scientific">Microscilla marina ATCC 23134</name>
    <dbReference type="NCBI Taxonomy" id="313606"/>
    <lineage>
        <taxon>Bacteria</taxon>
        <taxon>Pseudomonadati</taxon>
        <taxon>Bacteroidota</taxon>
        <taxon>Cytophagia</taxon>
        <taxon>Cytophagales</taxon>
        <taxon>Microscillaceae</taxon>
        <taxon>Microscilla</taxon>
    </lineage>
</organism>